<dbReference type="InterPro" id="IPR000073">
    <property type="entry name" value="AB_hydrolase_1"/>
</dbReference>
<organism evidence="7 8">
    <name type="scientific">Cochliobolus sativus</name>
    <name type="common">Common root rot and spot blotch fungus</name>
    <name type="synonym">Bipolaris sorokiniana</name>
    <dbReference type="NCBI Taxonomy" id="45130"/>
    <lineage>
        <taxon>Eukaryota</taxon>
        <taxon>Fungi</taxon>
        <taxon>Dikarya</taxon>
        <taxon>Ascomycota</taxon>
        <taxon>Pezizomycotina</taxon>
        <taxon>Dothideomycetes</taxon>
        <taxon>Pleosporomycetidae</taxon>
        <taxon>Pleosporales</taxon>
        <taxon>Pleosporineae</taxon>
        <taxon>Pleosporaceae</taxon>
        <taxon>Bipolaris</taxon>
    </lineage>
</organism>
<dbReference type="Pfam" id="PF00561">
    <property type="entry name" value="Abhydrolase_1"/>
    <property type="match status" value="1"/>
</dbReference>
<feature type="domain" description="AB hydrolase-1" evidence="6">
    <location>
        <begin position="37"/>
        <end position="184"/>
    </location>
</feature>
<reference evidence="7" key="1">
    <citation type="submission" date="2019-11" db="EMBL/GenBank/DDBJ databases">
        <title>Bipolaris sorokiniana Genome sequencing.</title>
        <authorList>
            <person name="Wang H."/>
        </authorList>
    </citation>
    <scope>NUCLEOTIDE SEQUENCE</scope>
</reference>
<dbReference type="PANTHER" id="PTHR43798:SF33">
    <property type="entry name" value="HYDROLASE, PUTATIVE (AFU_ORTHOLOGUE AFUA_2G14860)-RELATED"/>
    <property type="match status" value="1"/>
</dbReference>
<evidence type="ECO:0000256" key="1">
    <source>
        <dbReference type="ARBA" id="ARBA00004275"/>
    </source>
</evidence>
<dbReference type="GO" id="GO:0046464">
    <property type="term" value="P:acylglycerol catabolic process"/>
    <property type="evidence" value="ECO:0007669"/>
    <property type="project" value="TreeGrafter"/>
</dbReference>
<evidence type="ECO:0000256" key="2">
    <source>
        <dbReference type="ARBA" id="ARBA00005668"/>
    </source>
</evidence>
<dbReference type="AlphaFoldDB" id="A0A8H6DQT4"/>
<dbReference type="PANTHER" id="PTHR43798">
    <property type="entry name" value="MONOACYLGLYCEROL LIPASE"/>
    <property type="match status" value="1"/>
</dbReference>
<evidence type="ECO:0000313" key="7">
    <source>
        <dbReference type="EMBL" id="KAF5844769.1"/>
    </source>
</evidence>
<dbReference type="Proteomes" id="UP000624244">
    <property type="component" value="Unassembled WGS sequence"/>
</dbReference>
<dbReference type="GO" id="GO:0047372">
    <property type="term" value="F:monoacylglycerol lipase activity"/>
    <property type="evidence" value="ECO:0007669"/>
    <property type="project" value="TreeGrafter"/>
</dbReference>
<evidence type="ECO:0000256" key="3">
    <source>
        <dbReference type="ARBA" id="ARBA00023026"/>
    </source>
</evidence>
<dbReference type="SUPFAM" id="SSF53474">
    <property type="entry name" value="alpha/beta-Hydrolases"/>
    <property type="match status" value="1"/>
</dbReference>
<dbReference type="Gene3D" id="3.40.50.1820">
    <property type="entry name" value="alpha/beta hydrolase"/>
    <property type="match status" value="1"/>
</dbReference>
<accession>A0A8H6DQT4</accession>
<feature type="region of interest" description="Disordered" evidence="5">
    <location>
        <begin position="73"/>
        <end position="99"/>
    </location>
</feature>
<sequence>MPLEHSSSGRTYVLHPNGQRSHYVLNDFTDPWKPHETILIQHGFGRHSAFWYHWIPALSRHYRVARRDLRGHGYSGYPDQKQTVSSTEDGIAENDKREEDRDYEYNVDTIIGEIIDTLDQLGLQKVHFLGESTSGMLGEILAARHPERLLSLTICSSPTHLPPPALQMFAFGHKDWPTACRQLGARGWTEALARVPGTIPISDSGYLPWYLGQVEVGDGEGLAQYAEFLSTLDARPWLEKIKVPTLILSPTQSVAVKVEDMEALRDRIPGSQLVPIDGPGHEIYVTQAEECQQAFLGFLEGLKKKTDTAKLS</sequence>
<dbReference type="InterPro" id="IPR050266">
    <property type="entry name" value="AB_hydrolase_sf"/>
</dbReference>
<keyword evidence="4" id="KW-0576">Peroxisome</keyword>
<comment type="caution">
    <text evidence="7">The sequence shown here is derived from an EMBL/GenBank/DDBJ whole genome shotgun (WGS) entry which is preliminary data.</text>
</comment>
<protein>
    <recommendedName>
        <fullName evidence="6">AB hydrolase-1 domain-containing protein</fullName>
    </recommendedName>
</protein>
<gene>
    <name evidence="7" type="ORF">GGP41_008754</name>
</gene>
<evidence type="ECO:0000259" key="6">
    <source>
        <dbReference type="Pfam" id="PF00561"/>
    </source>
</evidence>
<dbReference type="GO" id="GO:0005777">
    <property type="term" value="C:peroxisome"/>
    <property type="evidence" value="ECO:0007669"/>
    <property type="project" value="UniProtKB-SubCell"/>
</dbReference>
<evidence type="ECO:0000256" key="4">
    <source>
        <dbReference type="ARBA" id="ARBA00023140"/>
    </source>
</evidence>
<dbReference type="InterPro" id="IPR029058">
    <property type="entry name" value="AB_hydrolase_fold"/>
</dbReference>
<comment type="similarity">
    <text evidence="2">Belongs to the AB hydrolase superfamily. AKT2 hydrolase family.</text>
</comment>
<dbReference type="EMBL" id="WNKQ01000021">
    <property type="protein sequence ID" value="KAF5844769.1"/>
    <property type="molecule type" value="Genomic_DNA"/>
</dbReference>
<proteinExistence type="inferred from homology"/>
<evidence type="ECO:0000313" key="8">
    <source>
        <dbReference type="Proteomes" id="UP000624244"/>
    </source>
</evidence>
<keyword evidence="3" id="KW-0843">Virulence</keyword>
<name>A0A8H6DQT4_COCSA</name>
<dbReference type="GO" id="GO:0016020">
    <property type="term" value="C:membrane"/>
    <property type="evidence" value="ECO:0007669"/>
    <property type="project" value="TreeGrafter"/>
</dbReference>
<comment type="subcellular location">
    <subcellularLocation>
        <location evidence="1">Peroxisome</location>
    </subcellularLocation>
</comment>
<evidence type="ECO:0000256" key="5">
    <source>
        <dbReference type="SAM" id="MobiDB-lite"/>
    </source>
</evidence>